<protein>
    <recommendedName>
        <fullName evidence="2">Long chronological lifespan protein 2</fullName>
    </recommendedName>
</protein>
<dbReference type="InterPro" id="IPR034543">
    <property type="entry name" value="LCL2"/>
</dbReference>
<evidence type="ECO:0000256" key="1">
    <source>
        <dbReference type="ARBA" id="ARBA00010545"/>
    </source>
</evidence>
<evidence type="ECO:0000313" key="5">
    <source>
        <dbReference type="EMBL" id="CAL1701184.1"/>
    </source>
</evidence>
<comment type="similarity">
    <text evidence="1">Belongs to the LCL2 family.</text>
</comment>
<evidence type="ECO:0000256" key="4">
    <source>
        <dbReference type="SAM" id="SignalP"/>
    </source>
</evidence>
<feature type="chain" id="PRO_5045157853" description="Long chronological lifespan protein 2" evidence="4">
    <location>
        <begin position="18"/>
        <end position="117"/>
    </location>
</feature>
<proteinExistence type="inferred from homology"/>
<evidence type="ECO:0000313" key="6">
    <source>
        <dbReference type="Proteomes" id="UP001497453"/>
    </source>
</evidence>
<evidence type="ECO:0000256" key="2">
    <source>
        <dbReference type="ARBA" id="ARBA00018534"/>
    </source>
</evidence>
<organism evidence="5 6">
    <name type="scientific">Somion occarium</name>
    <dbReference type="NCBI Taxonomy" id="3059160"/>
    <lineage>
        <taxon>Eukaryota</taxon>
        <taxon>Fungi</taxon>
        <taxon>Dikarya</taxon>
        <taxon>Basidiomycota</taxon>
        <taxon>Agaricomycotina</taxon>
        <taxon>Agaricomycetes</taxon>
        <taxon>Polyporales</taxon>
        <taxon>Cerrenaceae</taxon>
        <taxon>Somion</taxon>
    </lineage>
</organism>
<feature type="signal peptide" evidence="4">
    <location>
        <begin position="1"/>
        <end position="17"/>
    </location>
</feature>
<reference evidence="6" key="1">
    <citation type="submission" date="2024-04" db="EMBL/GenBank/DDBJ databases">
        <authorList>
            <person name="Shaw F."/>
            <person name="Minotto A."/>
        </authorList>
    </citation>
    <scope>NUCLEOTIDE SEQUENCE [LARGE SCALE GENOMIC DNA]</scope>
</reference>
<name>A0ABP1D390_9APHY</name>
<dbReference type="Proteomes" id="UP001497453">
    <property type="component" value="Chromosome 2"/>
</dbReference>
<dbReference type="PANTHER" id="PTHR38425">
    <property type="entry name" value="LONG CHRONOLOGICAL LIFESPAN PROTEIN 2"/>
    <property type="match status" value="1"/>
</dbReference>
<keyword evidence="3 4" id="KW-0732">Signal</keyword>
<evidence type="ECO:0000256" key="3">
    <source>
        <dbReference type="ARBA" id="ARBA00022729"/>
    </source>
</evidence>
<dbReference type="PANTHER" id="PTHR38425:SF1">
    <property type="entry name" value="LONG CHRONOLOGICAL LIFESPAN PROTEIN 2"/>
    <property type="match status" value="1"/>
</dbReference>
<accession>A0ABP1D390</accession>
<dbReference type="EMBL" id="OZ037945">
    <property type="protein sequence ID" value="CAL1701184.1"/>
    <property type="molecule type" value="Genomic_DNA"/>
</dbReference>
<gene>
    <name evidence="5" type="ORF">GFSPODELE1_LOCUS3467</name>
</gene>
<keyword evidence="6" id="KW-1185">Reference proteome</keyword>
<sequence>MLLNLWLSLFFLPFAFAQFQFFEQMFGQPHPGQQHGQRQAQYPGQWAAQAEAVPCSEYLCPGTLNCVPNPSQCPCPDVQDIKCLVPDAQDKDGATVVCVRGAHECSEVKLLAGLYSK</sequence>